<feature type="domain" description="Beta-ketoacyl-[acyl-carrier-protein] synthase III C-terminal" evidence="3">
    <location>
        <begin position="253"/>
        <end position="340"/>
    </location>
</feature>
<organism evidence="5 6">
    <name type="scientific">Duganella qianjiadongensis</name>
    <dbReference type="NCBI Taxonomy" id="2692176"/>
    <lineage>
        <taxon>Bacteria</taxon>
        <taxon>Pseudomonadati</taxon>
        <taxon>Pseudomonadota</taxon>
        <taxon>Betaproteobacteria</taxon>
        <taxon>Burkholderiales</taxon>
        <taxon>Oxalobacteraceae</taxon>
        <taxon>Telluria group</taxon>
        <taxon>Duganella</taxon>
    </lineage>
</organism>
<evidence type="ECO:0000256" key="2">
    <source>
        <dbReference type="ARBA" id="ARBA00023315"/>
    </source>
</evidence>
<dbReference type="Gene3D" id="3.40.47.10">
    <property type="match status" value="1"/>
</dbReference>
<dbReference type="RefSeq" id="WP_161040548.1">
    <property type="nucleotide sequence ID" value="NZ_WWCM01000014.1"/>
</dbReference>
<comment type="caution">
    <text evidence="5">The sequence shown here is derived from an EMBL/GenBank/DDBJ whole genome shotgun (WGS) entry which is preliminary data.</text>
</comment>
<feature type="domain" description="Beta-ketoacyl-[acyl-carrier-protein] synthase III N-terminal" evidence="4">
    <location>
        <begin position="122"/>
        <end position="199"/>
    </location>
</feature>
<gene>
    <name evidence="5" type="ORF">GTP27_18075</name>
</gene>
<keyword evidence="6" id="KW-1185">Reference proteome</keyword>
<dbReference type="InterPro" id="IPR016039">
    <property type="entry name" value="Thiolase-like"/>
</dbReference>
<dbReference type="CDD" id="cd00830">
    <property type="entry name" value="KAS_III"/>
    <property type="match status" value="1"/>
</dbReference>
<dbReference type="PANTHER" id="PTHR34069">
    <property type="entry name" value="3-OXOACYL-[ACYL-CARRIER-PROTEIN] SYNTHASE 3"/>
    <property type="match status" value="1"/>
</dbReference>
<evidence type="ECO:0000313" key="6">
    <source>
        <dbReference type="Proteomes" id="UP000478090"/>
    </source>
</evidence>
<accession>A0ABW9VRU0</accession>
<dbReference type="Proteomes" id="UP000478090">
    <property type="component" value="Unassembled WGS sequence"/>
</dbReference>
<dbReference type="Pfam" id="PF08545">
    <property type="entry name" value="ACP_syn_III"/>
    <property type="match status" value="1"/>
</dbReference>
<dbReference type="Pfam" id="PF08541">
    <property type="entry name" value="ACP_syn_III_C"/>
    <property type="match status" value="1"/>
</dbReference>
<reference evidence="5 6" key="1">
    <citation type="submission" date="2019-12" db="EMBL/GenBank/DDBJ databases">
        <title>Novel species isolated from a subtropical stream in China.</title>
        <authorList>
            <person name="Lu H."/>
        </authorList>
    </citation>
    <scope>NUCLEOTIDE SEQUENCE [LARGE SCALE GENOMIC DNA]</scope>
    <source>
        <strain evidence="5 6">CY13W</strain>
    </source>
</reference>
<sequence length="352" mass="37738">MTASDLQSGLAIKVDSMALRGVVCALPTQVVKNQTLAAQFGEKEVNDVIKMIGVHERRLAPPHQTAADLSQAAADRLLDELGWARDTVDALIFVTQTPDYTLPASACALQARLGLKRSCAAFDVNLGCSGYVYGLWLAGKLLDGRAIKRVLLLAGETPSKITDPSDRSTAMLFGDGGSASAIEFDAGAAPAHFVLGSDGAGERHLMIPSGRYKPYLGDDARLEGRDPTCLFMDGGEIFNFTLSNIPQLVSDTLETAGKTREQVDAFLFHQANTFMLKHIIKKAKLAPERAPINMDRYGNTSCVSIPLLLVDKCPQVQSAPQTVAMFGFGVGYSWSGAVLDLPVLAVNRLIEV</sequence>
<keyword evidence="2" id="KW-0012">Acyltransferase</keyword>
<dbReference type="SUPFAM" id="SSF53901">
    <property type="entry name" value="Thiolase-like"/>
    <property type="match status" value="1"/>
</dbReference>
<dbReference type="EMBL" id="WWCM01000014">
    <property type="protein sequence ID" value="MYM41228.1"/>
    <property type="molecule type" value="Genomic_DNA"/>
</dbReference>
<protein>
    <submittedName>
        <fullName evidence="5">Ketoacyl-ACP synthase III</fullName>
    </submittedName>
</protein>
<dbReference type="InterPro" id="IPR013747">
    <property type="entry name" value="ACP_syn_III_C"/>
</dbReference>
<evidence type="ECO:0000259" key="4">
    <source>
        <dbReference type="Pfam" id="PF08545"/>
    </source>
</evidence>
<evidence type="ECO:0000256" key="1">
    <source>
        <dbReference type="ARBA" id="ARBA00022679"/>
    </source>
</evidence>
<proteinExistence type="predicted"/>
<keyword evidence="1" id="KW-0808">Transferase</keyword>
<evidence type="ECO:0000259" key="3">
    <source>
        <dbReference type="Pfam" id="PF08541"/>
    </source>
</evidence>
<dbReference type="PANTHER" id="PTHR34069:SF2">
    <property type="entry name" value="BETA-KETOACYL-[ACYL-CARRIER-PROTEIN] SYNTHASE III"/>
    <property type="match status" value="1"/>
</dbReference>
<name>A0ABW9VRU0_9BURK</name>
<dbReference type="InterPro" id="IPR013751">
    <property type="entry name" value="ACP_syn_III_N"/>
</dbReference>
<evidence type="ECO:0000313" key="5">
    <source>
        <dbReference type="EMBL" id="MYM41228.1"/>
    </source>
</evidence>